<evidence type="ECO:0000313" key="3">
    <source>
        <dbReference type="Proteomes" id="UP000035057"/>
    </source>
</evidence>
<name>A0A072N9F9_9GAMM</name>
<dbReference type="PATRIC" id="fig|1137280.3.peg.3516"/>
<evidence type="ECO:0000259" key="1">
    <source>
        <dbReference type="Pfam" id="PF03781"/>
    </source>
</evidence>
<dbReference type="PANTHER" id="PTHR23150:SF19">
    <property type="entry name" value="FORMYLGLYCINE-GENERATING ENZYME"/>
    <property type="match status" value="1"/>
</dbReference>
<dbReference type="Pfam" id="PF03781">
    <property type="entry name" value="FGE-sulfatase"/>
    <property type="match status" value="1"/>
</dbReference>
<accession>A0A072N9F9</accession>
<dbReference type="Gene3D" id="3.90.1580.10">
    <property type="entry name" value="paralog of FGE (formylglycine-generating enzyme)"/>
    <property type="match status" value="1"/>
</dbReference>
<dbReference type="InterPro" id="IPR051043">
    <property type="entry name" value="Sulfatase_Mod_Factor_Kinase"/>
</dbReference>
<protein>
    <recommendedName>
        <fullName evidence="1">Sulfatase-modifying factor enzyme-like domain-containing protein</fullName>
    </recommendedName>
</protein>
<organism evidence="2 3">
    <name type="scientific">Marinobacter nitratireducens</name>
    <dbReference type="NCBI Taxonomy" id="1137280"/>
    <lineage>
        <taxon>Bacteria</taxon>
        <taxon>Pseudomonadati</taxon>
        <taxon>Pseudomonadota</taxon>
        <taxon>Gammaproteobacteria</taxon>
        <taxon>Pseudomonadales</taxon>
        <taxon>Marinobacteraceae</taxon>
        <taxon>Marinobacter</taxon>
    </lineage>
</organism>
<sequence length="325" mass="36610">MRVLPHSHNSVLGSQLIVLRAQLVSLWKMTHWTGTPMPSKQTFKALALILLTIQLTACDAISDWQKIQMVQRNMDNMVFVEGGEFLMGNPGGWSVRRDTIPVHKVELGDFYIQKYEVTQEDFEVFVRASDHDIKARFYDRKRRMSPERFKSELPAPVSWHDAKAYCLWLGEQSGRDVDLPTEAQWEYAARSGGLPVQYATNNGELHPGLNINEGSTLFHAGNDQTLPSPPGSFPPNPLGLHDMSGNVGEWVNDYYAPDYYQNSVELNPQGPETGNTVKVGPNFEEPERVMRGGHYRDLSGSSTVTRRQVPEYAVPLNGGFRCVMN</sequence>
<dbReference type="EMBL" id="ANIE01000017">
    <property type="protein sequence ID" value="KEF29665.1"/>
    <property type="molecule type" value="Genomic_DNA"/>
</dbReference>
<reference evidence="2 3" key="1">
    <citation type="submission" date="2012-12" db="EMBL/GenBank/DDBJ databases">
        <title>Genome assembly of Marinobacter sp. AK21.</title>
        <authorList>
            <person name="Khatri I."/>
            <person name="Kumar R."/>
            <person name="Vaidya B."/>
            <person name="Subramanian S."/>
            <person name="Pinnaka A."/>
        </authorList>
    </citation>
    <scope>NUCLEOTIDE SEQUENCE [LARGE SCALE GENOMIC DNA]</scope>
    <source>
        <strain evidence="2 3">AK21</strain>
    </source>
</reference>
<keyword evidence="3" id="KW-1185">Reference proteome</keyword>
<feature type="domain" description="Sulfatase-modifying factor enzyme-like" evidence="1">
    <location>
        <begin position="74"/>
        <end position="323"/>
    </location>
</feature>
<dbReference type="GO" id="GO:0120147">
    <property type="term" value="F:formylglycine-generating oxidase activity"/>
    <property type="evidence" value="ECO:0007669"/>
    <property type="project" value="TreeGrafter"/>
</dbReference>
<dbReference type="SUPFAM" id="SSF56436">
    <property type="entry name" value="C-type lectin-like"/>
    <property type="match status" value="1"/>
</dbReference>
<dbReference type="PANTHER" id="PTHR23150">
    <property type="entry name" value="SULFATASE MODIFYING FACTOR 1, 2"/>
    <property type="match status" value="1"/>
</dbReference>
<gene>
    <name evidence="2" type="ORF">D777_00367</name>
</gene>
<dbReference type="STRING" id="1137280.D777_00367"/>
<dbReference type="InterPro" id="IPR016187">
    <property type="entry name" value="CTDL_fold"/>
</dbReference>
<dbReference type="InterPro" id="IPR042095">
    <property type="entry name" value="SUMF_sf"/>
</dbReference>
<comment type="caution">
    <text evidence="2">The sequence shown here is derived from an EMBL/GenBank/DDBJ whole genome shotgun (WGS) entry which is preliminary data.</text>
</comment>
<evidence type="ECO:0000313" key="2">
    <source>
        <dbReference type="EMBL" id="KEF29665.1"/>
    </source>
</evidence>
<proteinExistence type="predicted"/>
<dbReference type="AlphaFoldDB" id="A0A072N9F9"/>
<dbReference type="Proteomes" id="UP000035057">
    <property type="component" value="Unassembled WGS sequence"/>
</dbReference>
<dbReference type="InterPro" id="IPR005532">
    <property type="entry name" value="SUMF_dom"/>
</dbReference>